<dbReference type="PANTHER" id="PTHR12231">
    <property type="entry name" value="CTX-RELATED TYPE I TRANSMEMBRANE PROTEIN"/>
    <property type="match status" value="1"/>
</dbReference>
<dbReference type="GO" id="GO:0043005">
    <property type="term" value="C:neuron projection"/>
    <property type="evidence" value="ECO:0007669"/>
    <property type="project" value="TreeGrafter"/>
</dbReference>
<evidence type="ECO:0000256" key="2">
    <source>
        <dbReference type="ARBA" id="ARBA00022737"/>
    </source>
</evidence>
<keyword evidence="2" id="KW-0677">Repeat</keyword>
<evidence type="ECO:0000256" key="5">
    <source>
        <dbReference type="SAM" id="SignalP"/>
    </source>
</evidence>
<keyword evidence="4" id="KW-0393">Immunoglobulin domain</keyword>
<evidence type="ECO:0000259" key="6">
    <source>
        <dbReference type="PROSITE" id="PS50835"/>
    </source>
</evidence>
<evidence type="ECO:0000256" key="4">
    <source>
        <dbReference type="ARBA" id="ARBA00023319"/>
    </source>
</evidence>
<protein>
    <recommendedName>
        <fullName evidence="6">Ig-like domain-containing protein</fullName>
    </recommendedName>
</protein>
<dbReference type="SUPFAM" id="SSF48726">
    <property type="entry name" value="Immunoglobulin"/>
    <property type="match status" value="3"/>
</dbReference>
<sequence>MDGRSVLAAAAVAMLTCLAIEAGPPNIVIGSTTFTLTDKVQKCMESLGLGNSNSTNPGGDMRKCLRQMRTTTRAPNETYFANQESELLVAEEGSTALLRCDIINLGNKHVSWVRGRDTRLSFMSTLYADDRRIKLDVFNSTFNLRIQRVKKSDAGKYKCEIRARRFQTERIVELEVPSLPNIISLEPTASPFYDQSDPDRRYFNRTTDVTLYCNASGSPEPTVTWERVGINAPSGVDPLTGVTSWGNTALLKNISQRDAGVYNCTASNGVGSIERSVEVVVQYKPIVSSPAPSIRAGRAKYVTMECEVSAVPKAEIVWQRNQVTIQTAGQGSYRNGKQYTSYIIVSVTPDEDYGTYKCLADNMMGSSLVSIELHGRPLPPRVTSAPRSRRRRAYPLTWEPGKPVNERRPPEIAVSSYVIQFRGWWIQKIGALRRVVYTHDNPLREVVPAVEGQQTYDYVIRDLRPNTTYEMTIYGRNQYGNGDLTAFAFYTASENAPSMPLLTTTTVAKVTAAQRVTPKAVLSGATGVRASSIPAFAVLAFLAVQSCT</sequence>
<feature type="domain" description="Ig-like" evidence="6">
    <location>
        <begin position="187"/>
        <end position="280"/>
    </location>
</feature>
<dbReference type="InterPro" id="IPR003598">
    <property type="entry name" value="Ig_sub2"/>
</dbReference>
<dbReference type="InterPro" id="IPR036116">
    <property type="entry name" value="FN3_sf"/>
</dbReference>
<dbReference type="OMA" id="IYWFKKD"/>
<dbReference type="InterPro" id="IPR036179">
    <property type="entry name" value="Ig-like_dom_sf"/>
</dbReference>
<dbReference type="GeneID" id="119736267"/>
<dbReference type="InterPro" id="IPR013783">
    <property type="entry name" value="Ig-like_fold"/>
</dbReference>
<reference evidence="7" key="1">
    <citation type="submission" date="2022-11" db="UniProtKB">
        <authorList>
            <consortium name="EnsemblMetazoa"/>
        </authorList>
    </citation>
    <scope>IDENTIFICATION</scope>
</reference>
<evidence type="ECO:0000313" key="7">
    <source>
        <dbReference type="EnsemblMetazoa" id="XP_038066238.1"/>
    </source>
</evidence>
<dbReference type="SMART" id="SM00409">
    <property type="entry name" value="IG"/>
    <property type="match status" value="3"/>
</dbReference>
<keyword evidence="1 5" id="KW-0732">Signal</keyword>
<dbReference type="CDD" id="cd00096">
    <property type="entry name" value="Ig"/>
    <property type="match status" value="1"/>
</dbReference>
<dbReference type="Pfam" id="PF07679">
    <property type="entry name" value="I-set"/>
    <property type="match status" value="1"/>
</dbReference>
<dbReference type="InterPro" id="IPR003599">
    <property type="entry name" value="Ig_sub"/>
</dbReference>
<feature type="signal peptide" evidence="5">
    <location>
        <begin position="1"/>
        <end position="22"/>
    </location>
</feature>
<feature type="chain" id="PRO_5037180079" description="Ig-like domain-containing protein" evidence="5">
    <location>
        <begin position="23"/>
        <end position="548"/>
    </location>
</feature>
<keyword evidence="8" id="KW-1185">Reference proteome</keyword>
<proteinExistence type="predicted"/>
<name>A0A914ARF6_PATMI</name>
<dbReference type="InterPro" id="IPR051170">
    <property type="entry name" value="Neural/epithelial_adhesion"/>
</dbReference>
<evidence type="ECO:0000313" key="8">
    <source>
        <dbReference type="Proteomes" id="UP000887568"/>
    </source>
</evidence>
<dbReference type="EnsemblMetazoa" id="XM_038210310.1">
    <property type="protein sequence ID" value="XP_038066238.1"/>
    <property type="gene ID" value="LOC119736267"/>
</dbReference>
<dbReference type="PROSITE" id="PS50835">
    <property type="entry name" value="IG_LIKE"/>
    <property type="match status" value="3"/>
</dbReference>
<dbReference type="Gene3D" id="2.60.40.10">
    <property type="entry name" value="Immunoglobulins"/>
    <property type="match status" value="4"/>
</dbReference>
<dbReference type="SMART" id="SM00060">
    <property type="entry name" value="FN3"/>
    <property type="match status" value="1"/>
</dbReference>
<dbReference type="Pfam" id="PF13927">
    <property type="entry name" value="Ig_3"/>
    <property type="match status" value="2"/>
</dbReference>
<dbReference type="CDD" id="cd00063">
    <property type="entry name" value="FN3"/>
    <property type="match status" value="1"/>
</dbReference>
<dbReference type="RefSeq" id="XP_038066238.1">
    <property type="nucleotide sequence ID" value="XM_038210310.1"/>
</dbReference>
<feature type="domain" description="Ig-like" evidence="6">
    <location>
        <begin position="285"/>
        <end position="370"/>
    </location>
</feature>
<dbReference type="InterPro" id="IPR007110">
    <property type="entry name" value="Ig-like_dom"/>
</dbReference>
<dbReference type="OrthoDB" id="6159398at2759"/>
<feature type="domain" description="Ig-like" evidence="6">
    <location>
        <begin position="75"/>
        <end position="173"/>
    </location>
</feature>
<dbReference type="Proteomes" id="UP000887568">
    <property type="component" value="Unplaced"/>
</dbReference>
<evidence type="ECO:0000256" key="1">
    <source>
        <dbReference type="ARBA" id="ARBA00022729"/>
    </source>
</evidence>
<dbReference type="InterPro" id="IPR003961">
    <property type="entry name" value="FN3_dom"/>
</dbReference>
<organism evidence="7 8">
    <name type="scientific">Patiria miniata</name>
    <name type="common">Bat star</name>
    <name type="synonym">Asterina miniata</name>
    <dbReference type="NCBI Taxonomy" id="46514"/>
    <lineage>
        <taxon>Eukaryota</taxon>
        <taxon>Metazoa</taxon>
        <taxon>Echinodermata</taxon>
        <taxon>Eleutherozoa</taxon>
        <taxon>Asterozoa</taxon>
        <taxon>Asteroidea</taxon>
        <taxon>Valvatacea</taxon>
        <taxon>Valvatida</taxon>
        <taxon>Asterinidae</taxon>
        <taxon>Patiria</taxon>
    </lineage>
</organism>
<dbReference type="SMART" id="SM00408">
    <property type="entry name" value="IGc2"/>
    <property type="match status" value="3"/>
</dbReference>
<dbReference type="AlphaFoldDB" id="A0A914ARF6"/>
<dbReference type="PANTHER" id="PTHR12231:SF253">
    <property type="entry name" value="DPR-INTERACTING PROTEIN ETA, ISOFORM B-RELATED"/>
    <property type="match status" value="1"/>
</dbReference>
<evidence type="ECO:0000256" key="3">
    <source>
        <dbReference type="ARBA" id="ARBA00023157"/>
    </source>
</evidence>
<accession>A0A914ARF6</accession>
<dbReference type="InterPro" id="IPR013098">
    <property type="entry name" value="Ig_I-set"/>
</dbReference>
<keyword evidence="3" id="KW-1015">Disulfide bond</keyword>
<dbReference type="SUPFAM" id="SSF49265">
    <property type="entry name" value="Fibronectin type III"/>
    <property type="match status" value="1"/>
</dbReference>